<accession>A0A060SWE4</accession>
<dbReference type="Gene3D" id="3.40.50.360">
    <property type="match status" value="1"/>
</dbReference>
<name>A0A060SWE4_BLAAD</name>
<dbReference type="SUPFAM" id="SSF52218">
    <property type="entry name" value="Flavoproteins"/>
    <property type="match status" value="1"/>
</dbReference>
<evidence type="ECO:0000256" key="1">
    <source>
        <dbReference type="ARBA" id="ARBA00006961"/>
    </source>
</evidence>
<dbReference type="PROSITE" id="PS50902">
    <property type="entry name" value="FLAVODOXIN_LIKE"/>
    <property type="match status" value="1"/>
</dbReference>
<dbReference type="FunFam" id="3.40.50.360:FF:000001">
    <property type="entry name" value="NAD(P)H dehydrogenase (Quinone) FQR1-like"/>
    <property type="match status" value="1"/>
</dbReference>
<feature type="compositionally biased region" description="Low complexity" evidence="2">
    <location>
        <begin position="11"/>
        <end position="60"/>
    </location>
</feature>
<feature type="domain" description="Flavodoxin-like" evidence="3">
    <location>
        <begin position="88"/>
        <end position="275"/>
    </location>
</feature>
<feature type="region of interest" description="Disordered" evidence="2">
    <location>
        <begin position="1"/>
        <end position="81"/>
    </location>
</feature>
<comment type="similarity">
    <text evidence="1">Belongs to the WrbA family.</text>
</comment>
<dbReference type="EMBL" id="HG937691">
    <property type="protein sequence ID" value="CDP33073.1"/>
    <property type="molecule type" value="Genomic_DNA"/>
</dbReference>
<dbReference type="AlphaFoldDB" id="A0A060SWE4"/>
<dbReference type="InterPro" id="IPR008254">
    <property type="entry name" value="Flavodoxin/NO_synth"/>
</dbReference>
<dbReference type="PhylomeDB" id="A0A060SWE4"/>
<dbReference type="GO" id="GO:0010181">
    <property type="term" value="F:FMN binding"/>
    <property type="evidence" value="ECO:0007669"/>
    <property type="project" value="InterPro"/>
</dbReference>
<dbReference type="GO" id="GO:0016020">
    <property type="term" value="C:membrane"/>
    <property type="evidence" value="ECO:0007669"/>
    <property type="project" value="TreeGrafter"/>
</dbReference>
<feature type="compositionally biased region" description="Polar residues" evidence="2">
    <location>
        <begin position="68"/>
        <end position="81"/>
    </location>
</feature>
<evidence type="ECO:0000313" key="4">
    <source>
        <dbReference type="EMBL" id="CDP33073.1"/>
    </source>
</evidence>
<dbReference type="Pfam" id="PF03358">
    <property type="entry name" value="FMN_red"/>
    <property type="match status" value="1"/>
</dbReference>
<protein>
    <submittedName>
        <fullName evidence="4">ARAD1A01144p</fullName>
    </submittedName>
</protein>
<dbReference type="InterPro" id="IPR010089">
    <property type="entry name" value="Flavoprotein_WrbA-like"/>
</dbReference>
<dbReference type="GO" id="GO:0003955">
    <property type="term" value="F:NAD(P)H dehydrogenase (quinone) activity"/>
    <property type="evidence" value="ECO:0007669"/>
    <property type="project" value="InterPro"/>
</dbReference>
<gene>
    <name evidence="4" type="ORF">GNLVRS02_ARAD1A01144g</name>
</gene>
<sequence length="284" mass="30184">MPNPLKKFFKKLSGSSSKPASAQDSSAKAPAAAANNSASSSTQKPQQQQQAPAAGQAAESKQTETSDKTQAQKSTAVASSGSKKGPKIAIIYYSMYGHIRTLALDIKKGIEGAGGQVDLYQVDETLGDDVLEKMHAGPKSDDPIVTPDDLAKYDAFLFGIPTRFGNFPTQWKAFWDQTGALWASGALYGKYVSVFVSTGTGGGRESTVMDALSTFVHHGMIFIPLPYAVAFNQLSNVTEVHGASPWGAGTIAGADGSRQPSDMEHEIAEIQGKHFYTMVNRVQS</sequence>
<dbReference type="InterPro" id="IPR029039">
    <property type="entry name" value="Flavoprotein-like_sf"/>
</dbReference>
<dbReference type="NCBIfam" id="NF002999">
    <property type="entry name" value="PRK03767.1"/>
    <property type="match status" value="1"/>
</dbReference>
<reference evidence="4" key="1">
    <citation type="submission" date="2014-02" db="EMBL/GenBank/DDBJ databases">
        <authorList>
            <person name="Genoscope - CEA"/>
        </authorList>
    </citation>
    <scope>NUCLEOTIDE SEQUENCE</scope>
    <source>
        <strain evidence="4">LS3</strain>
    </source>
</reference>
<dbReference type="PANTHER" id="PTHR30546">
    <property type="entry name" value="FLAVODOXIN-RELATED PROTEIN WRBA-RELATED"/>
    <property type="match status" value="1"/>
</dbReference>
<proteinExistence type="inferred from homology"/>
<reference evidence="4" key="2">
    <citation type="submission" date="2014-06" db="EMBL/GenBank/DDBJ databases">
        <title>The complete genome of Blastobotrys (Arxula) adeninivorans LS3 - a yeast of biotechnological interest.</title>
        <authorList>
            <person name="Kunze G."/>
            <person name="Gaillardin C."/>
            <person name="Czernicka M."/>
            <person name="Durrens P."/>
            <person name="Martin T."/>
            <person name="Boer E."/>
            <person name="Gabaldon T."/>
            <person name="Cruz J."/>
            <person name="Talla E."/>
            <person name="Marck C."/>
            <person name="Goffeau A."/>
            <person name="Barbe V."/>
            <person name="Baret P."/>
            <person name="Baronian K."/>
            <person name="Beier S."/>
            <person name="Bleykasten C."/>
            <person name="Bode R."/>
            <person name="Casaregola S."/>
            <person name="Despons L."/>
            <person name="Fairhead C."/>
            <person name="Giersberg M."/>
            <person name="Gierski P."/>
            <person name="Hahnel U."/>
            <person name="Hartmann A."/>
            <person name="Jankowska D."/>
            <person name="Jubin C."/>
            <person name="Jung P."/>
            <person name="Lafontaine I."/>
            <person name="Leh-Louis V."/>
            <person name="Lemaire M."/>
            <person name="Marcet-Houben M."/>
            <person name="Mascher M."/>
            <person name="Morel G."/>
            <person name="Richard G.-F."/>
            <person name="Riechen J."/>
            <person name="Sacerdot C."/>
            <person name="Sarkar A."/>
            <person name="Savel G."/>
            <person name="Schacherer J."/>
            <person name="Sherman D."/>
            <person name="Straub M.-L."/>
            <person name="Stein N."/>
            <person name="Thierry A."/>
            <person name="Trautwein-Schult A."/>
            <person name="Westhof E."/>
            <person name="Worch S."/>
            <person name="Dujon B."/>
            <person name="Souciet J.-L."/>
            <person name="Wincker P."/>
            <person name="Scholz U."/>
            <person name="Neuveglise N."/>
        </authorList>
    </citation>
    <scope>NUCLEOTIDE SEQUENCE</scope>
    <source>
        <strain evidence="4">LS3</strain>
    </source>
</reference>
<dbReference type="NCBIfam" id="TIGR01755">
    <property type="entry name" value="flav_wrbA"/>
    <property type="match status" value="1"/>
</dbReference>
<evidence type="ECO:0000259" key="3">
    <source>
        <dbReference type="PROSITE" id="PS50902"/>
    </source>
</evidence>
<evidence type="ECO:0000256" key="2">
    <source>
        <dbReference type="SAM" id="MobiDB-lite"/>
    </source>
</evidence>
<dbReference type="InterPro" id="IPR005025">
    <property type="entry name" value="FMN_Rdtase-like_dom"/>
</dbReference>
<dbReference type="PANTHER" id="PTHR30546:SF23">
    <property type="entry name" value="FLAVOPROTEIN-LIKE PROTEIN YCP4-RELATED"/>
    <property type="match status" value="1"/>
</dbReference>
<organism evidence="4">
    <name type="scientific">Blastobotrys adeninivorans</name>
    <name type="common">Yeast</name>
    <name type="synonym">Arxula adeninivorans</name>
    <dbReference type="NCBI Taxonomy" id="409370"/>
    <lineage>
        <taxon>Eukaryota</taxon>
        <taxon>Fungi</taxon>
        <taxon>Dikarya</taxon>
        <taxon>Ascomycota</taxon>
        <taxon>Saccharomycotina</taxon>
        <taxon>Dipodascomycetes</taxon>
        <taxon>Dipodascales</taxon>
        <taxon>Trichomonascaceae</taxon>
        <taxon>Blastobotrys</taxon>
    </lineage>
</organism>